<dbReference type="PROSITE" id="PS50122">
    <property type="entry name" value="CHEB"/>
    <property type="match status" value="1"/>
</dbReference>
<dbReference type="InterPro" id="IPR050903">
    <property type="entry name" value="Bact_Chemotaxis_MeTrfase"/>
</dbReference>
<dbReference type="InterPro" id="IPR003594">
    <property type="entry name" value="HATPase_dom"/>
</dbReference>
<dbReference type="Pfam" id="PF08448">
    <property type="entry name" value="PAS_4"/>
    <property type="match status" value="1"/>
</dbReference>
<organism evidence="21 22">
    <name type="scientific">Heliomicrobium gestii</name>
    <name type="common">Heliobacterium gestii</name>
    <dbReference type="NCBI Taxonomy" id="2699"/>
    <lineage>
        <taxon>Bacteria</taxon>
        <taxon>Bacillati</taxon>
        <taxon>Bacillota</taxon>
        <taxon>Clostridia</taxon>
        <taxon>Eubacteriales</taxon>
        <taxon>Heliobacteriaceae</taxon>
        <taxon>Heliomicrobium</taxon>
    </lineage>
</organism>
<dbReference type="InterPro" id="IPR000014">
    <property type="entry name" value="PAS"/>
</dbReference>
<keyword evidence="6" id="KW-0489">Methyltransferase</keyword>
<dbReference type="PROSITE" id="PS50113">
    <property type="entry name" value="PAC"/>
    <property type="match status" value="1"/>
</dbReference>
<dbReference type="Pfam" id="PF03705">
    <property type="entry name" value="CheR_N"/>
    <property type="match status" value="1"/>
</dbReference>
<dbReference type="Pfam" id="PF02518">
    <property type="entry name" value="HATPase_c"/>
    <property type="match status" value="1"/>
</dbReference>
<dbReference type="InterPro" id="IPR000700">
    <property type="entry name" value="PAS-assoc_C"/>
</dbReference>
<dbReference type="PROSITE" id="PS50123">
    <property type="entry name" value="CHER"/>
    <property type="match status" value="1"/>
</dbReference>
<keyword evidence="9" id="KW-0418">Kinase</keyword>
<dbReference type="Gene3D" id="3.30.450.20">
    <property type="entry name" value="PAS domain"/>
    <property type="match status" value="1"/>
</dbReference>
<evidence type="ECO:0000259" key="17">
    <source>
        <dbReference type="PROSITE" id="PS50112"/>
    </source>
</evidence>
<dbReference type="Pfam" id="PF01739">
    <property type="entry name" value="CheR"/>
    <property type="match status" value="1"/>
</dbReference>
<evidence type="ECO:0000256" key="4">
    <source>
        <dbReference type="ARBA" id="ARBA00012534"/>
    </source>
</evidence>
<dbReference type="GO" id="GO:0000155">
    <property type="term" value="F:phosphorelay sensor kinase activity"/>
    <property type="evidence" value="ECO:0007669"/>
    <property type="project" value="InterPro"/>
</dbReference>
<evidence type="ECO:0000259" key="18">
    <source>
        <dbReference type="PROSITE" id="PS50113"/>
    </source>
</evidence>
<dbReference type="InterPro" id="IPR011006">
    <property type="entry name" value="CheY-like_superfamily"/>
</dbReference>
<dbReference type="Proteomes" id="UP000471031">
    <property type="component" value="Unassembled WGS sequence"/>
</dbReference>
<dbReference type="CDD" id="cd16433">
    <property type="entry name" value="CheB"/>
    <property type="match status" value="1"/>
</dbReference>
<accession>A0A845LG05</accession>
<dbReference type="CDD" id="cd00082">
    <property type="entry name" value="HisKA"/>
    <property type="match status" value="1"/>
</dbReference>
<evidence type="ECO:0000313" key="22">
    <source>
        <dbReference type="Proteomes" id="UP000471031"/>
    </source>
</evidence>
<feature type="active site" evidence="12">
    <location>
        <position position="47"/>
    </location>
</feature>
<feature type="domain" description="CheB-type methylesterase" evidence="19">
    <location>
        <begin position="8"/>
        <end position="198"/>
    </location>
</feature>
<keyword evidence="7" id="KW-0808">Transferase</keyword>
<dbReference type="GO" id="GO:0008983">
    <property type="term" value="F:protein-glutamate O-methyltransferase activity"/>
    <property type="evidence" value="ECO:0007669"/>
    <property type="project" value="UniProtKB-EC"/>
</dbReference>
<evidence type="ECO:0000256" key="6">
    <source>
        <dbReference type="ARBA" id="ARBA00022603"/>
    </source>
</evidence>
<dbReference type="InterPro" id="IPR022641">
    <property type="entry name" value="CheR_N"/>
</dbReference>
<evidence type="ECO:0000256" key="7">
    <source>
        <dbReference type="ARBA" id="ARBA00022679"/>
    </source>
</evidence>
<dbReference type="Gene3D" id="1.10.287.130">
    <property type="match status" value="1"/>
</dbReference>
<evidence type="ECO:0000256" key="8">
    <source>
        <dbReference type="ARBA" id="ARBA00022691"/>
    </source>
</evidence>
<dbReference type="EMBL" id="WXEX01000007">
    <property type="protein sequence ID" value="MZP43365.1"/>
    <property type="molecule type" value="Genomic_DNA"/>
</dbReference>
<dbReference type="GO" id="GO:0006935">
    <property type="term" value="P:chemotaxis"/>
    <property type="evidence" value="ECO:0007669"/>
    <property type="project" value="UniProtKB-UniRule"/>
</dbReference>
<dbReference type="InterPro" id="IPR035909">
    <property type="entry name" value="CheB_C"/>
</dbReference>
<protein>
    <recommendedName>
        <fullName evidence="5">Stage 0 sporulation protein A homolog</fullName>
        <ecNumber evidence="4">2.1.1.80</ecNumber>
        <ecNumber evidence="3">2.7.13.3</ecNumber>
    </recommendedName>
</protein>
<dbReference type="Pfam" id="PF00512">
    <property type="entry name" value="HisKA"/>
    <property type="match status" value="1"/>
</dbReference>
<dbReference type="GO" id="GO:0008984">
    <property type="term" value="F:protein-glutamate methylesterase activity"/>
    <property type="evidence" value="ECO:0007669"/>
    <property type="project" value="InterPro"/>
</dbReference>
<proteinExistence type="predicted"/>
<comment type="catalytic activity">
    <reaction evidence="2">
        <text>L-glutamyl-[protein] + S-adenosyl-L-methionine = [protein]-L-glutamate 5-O-methyl ester + S-adenosyl-L-homocysteine</text>
        <dbReference type="Rhea" id="RHEA:24452"/>
        <dbReference type="Rhea" id="RHEA-COMP:10208"/>
        <dbReference type="Rhea" id="RHEA-COMP:10311"/>
        <dbReference type="ChEBI" id="CHEBI:29973"/>
        <dbReference type="ChEBI" id="CHEBI:57856"/>
        <dbReference type="ChEBI" id="CHEBI:59789"/>
        <dbReference type="ChEBI" id="CHEBI:82795"/>
        <dbReference type="EC" id="2.1.1.80"/>
    </reaction>
</comment>
<feature type="domain" description="Histidine kinase" evidence="15">
    <location>
        <begin position="864"/>
        <end position="1106"/>
    </location>
</feature>
<evidence type="ECO:0000256" key="2">
    <source>
        <dbReference type="ARBA" id="ARBA00001541"/>
    </source>
</evidence>
<dbReference type="InterPro" id="IPR005467">
    <property type="entry name" value="His_kinase_dom"/>
</dbReference>
<dbReference type="Gene3D" id="3.40.50.2300">
    <property type="match status" value="1"/>
</dbReference>
<dbReference type="AlphaFoldDB" id="A0A845LG05"/>
<feature type="domain" description="PAC" evidence="18">
    <location>
        <begin position="782"/>
        <end position="832"/>
    </location>
</feature>
<keyword evidence="8" id="KW-0949">S-adenosyl-L-methionine</keyword>
<evidence type="ECO:0000256" key="3">
    <source>
        <dbReference type="ARBA" id="ARBA00012438"/>
    </source>
</evidence>
<dbReference type="Gene3D" id="3.40.50.150">
    <property type="entry name" value="Vaccinia Virus protein VP39"/>
    <property type="match status" value="1"/>
</dbReference>
<dbReference type="InterPro" id="IPR036804">
    <property type="entry name" value="CheR_N_sf"/>
</dbReference>
<dbReference type="Gene3D" id="3.40.50.180">
    <property type="entry name" value="Methylesterase CheB, C-terminal domain"/>
    <property type="match status" value="1"/>
</dbReference>
<evidence type="ECO:0000259" key="20">
    <source>
        <dbReference type="PROSITE" id="PS50123"/>
    </source>
</evidence>
<dbReference type="EC" id="2.1.1.80" evidence="4"/>
<dbReference type="PANTHER" id="PTHR24422:SF10">
    <property type="entry name" value="CHEMOTAXIS PROTEIN METHYLTRANSFERASE 2"/>
    <property type="match status" value="1"/>
</dbReference>
<dbReference type="PRINTS" id="PR00996">
    <property type="entry name" value="CHERMTFRASE"/>
</dbReference>
<feature type="coiled-coil region" evidence="14">
    <location>
        <begin position="627"/>
        <end position="706"/>
    </location>
</feature>
<evidence type="ECO:0000256" key="14">
    <source>
        <dbReference type="SAM" id="Coils"/>
    </source>
</evidence>
<evidence type="ECO:0000259" key="16">
    <source>
        <dbReference type="PROSITE" id="PS50110"/>
    </source>
</evidence>
<dbReference type="InterPro" id="IPR000673">
    <property type="entry name" value="Sig_transdc_resp-reg_Me-estase"/>
</dbReference>
<dbReference type="GO" id="GO:0032259">
    <property type="term" value="P:methylation"/>
    <property type="evidence" value="ECO:0007669"/>
    <property type="project" value="UniProtKB-KW"/>
</dbReference>
<feature type="active site" evidence="12">
    <location>
        <position position="140"/>
    </location>
</feature>
<keyword evidence="12" id="KW-0378">Hydrolase</keyword>
<evidence type="ECO:0000259" key="19">
    <source>
        <dbReference type="PROSITE" id="PS50122"/>
    </source>
</evidence>
<dbReference type="PANTHER" id="PTHR24422">
    <property type="entry name" value="CHEMOTAXIS PROTEIN METHYLTRANSFERASE"/>
    <property type="match status" value="1"/>
</dbReference>
<dbReference type="OrthoDB" id="9816309at2"/>
<dbReference type="CDD" id="cd00075">
    <property type="entry name" value="HATPase"/>
    <property type="match status" value="1"/>
</dbReference>
<dbReference type="SMART" id="SM00388">
    <property type="entry name" value="HisKA"/>
    <property type="match status" value="1"/>
</dbReference>
<dbReference type="InterPro" id="IPR022642">
    <property type="entry name" value="CheR_C"/>
</dbReference>
<evidence type="ECO:0000256" key="9">
    <source>
        <dbReference type="ARBA" id="ARBA00022777"/>
    </source>
</evidence>
<dbReference type="GO" id="GO:0005737">
    <property type="term" value="C:cytoplasm"/>
    <property type="evidence" value="ECO:0007669"/>
    <property type="project" value="InterPro"/>
</dbReference>
<reference evidence="21 22" key="1">
    <citation type="submission" date="2020-01" db="EMBL/GenBank/DDBJ databases">
        <title>Whole genome sequence of Heliobacterium gestii DSM 11169.</title>
        <authorList>
            <person name="Kyndt J.A."/>
            <person name="Meyer T.E."/>
        </authorList>
    </citation>
    <scope>NUCLEOTIDE SEQUENCE [LARGE SCALE GENOMIC DNA]</scope>
    <source>
        <strain evidence="21 22">DSM 11169</strain>
    </source>
</reference>
<evidence type="ECO:0000256" key="11">
    <source>
        <dbReference type="ARBA" id="ARBA00024867"/>
    </source>
</evidence>
<evidence type="ECO:0000256" key="13">
    <source>
        <dbReference type="PROSITE-ProRule" id="PRU00169"/>
    </source>
</evidence>
<dbReference type="NCBIfam" id="TIGR00229">
    <property type="entry name" value="sensory_box"/>
    <property type="match status" value="1"/>
</dbReference>
<dbReference type="SUPFAM" id="SSF53335">
    <property type="entry name" value="S-adenosyl-L-methionine-dependent methyltransferases"/>
    <property type="match status" value="1"/>
</dbReference>
<dbReference type="EC" id="2.7.13.3" evidence="3"/>
<dbReference type="InterPro" id="IPR029063">
    <property type="entry name" value="SAM-dependent_MTases_sf"/>
</dbReference>
<dbReference type="InterPro" id="IPR001789">
    <property type="entry name" value="Sig_transdc_resp-reg_receiver"/>
</dbReference>
<evidence type="ECO:0000259" key="15">
    <source>
        <dbReference type="PROSITE" id="PS50109"/>
    </source>
</evidence>
<dbReference type="Pfam" id="PF01339">
    <property type="entry name" value="CheB_methylest"/>
    <property type="match status" value="1"/>
</dbReference>
<dbReference type="GO" id="GO:0000156">
    <property type="term" value="F:phosphorelay response regulator activity"/>
    <property type="evidence" value="ECO:0007669"/>
    <property type="project" value="InterPro"/>
</dbReference>
<comment type="function">
    <text evidence="11">May play the central regulatory role in sporulation. It may be an element of the effector pathway responsible for the activation of sporulation genes in response to nutritional stress. Spo0A may act in concert with spo0H (a sigma factor) to control the expression of some genes that are critical to the sporulation process.</text>
</comment>
<keyword evidence="10" id="KW-0902">Two-component regulatory system</keyword>
<dbReference type="SUPFAM" id="SSF52172">
    <property type="entry name" value="CheY-like"/>
    <property type="match status" value="1"/>
</dbReference>
<keyword evidence="12" id="KW-0145">Chemotaxis</keyword>
<comment type="caution">
    <text evidence="13">Lacks conserved residue(s) required for the propagation of feature annotation.</text>
</comment>
<feature type="domain" description="Response regulatory" evidence="16">
    <location>
        <begin position="1132"/>
        <end position="1247"/>
    </location>
</feature>
<dbReference type="PROSITE" id="PS50109">
    <property type="entry name" value="HIS_KIN"/>
    <property type="match status" value="1"/>
</dbReference>
<dbReference type="InterPro" id="IPR013656">
    <property type="entry name" value="PAS_4"/>
</dbReference>
<comment type="caution">
    <text evidence="21">The sequence shown here is derived from an EMBL/GenBank/DDBJ whole genome shotgun (WGS) entry which is preliminary data.</text>
</comment>
<gene>
    <name evidence="21" type="ORF">GTO89_09965</name>
</gene>
<dbReference type="SMART" id="SM00091">
    <property type="entry name" value="PAS"/>
    <property type="match status" value="2"/>
</dbReference>
<dbReference type="InterPro" id="IPR035965">
    <property type="entry name" value="PAS-like_dom_sf"/>
</dbReference>
<dbReference type="SMART" id="SM00138">
    <property type="entry name" value="MeTrc"/>
    <property type="match status" value="1"/>
</dbReference>
<dbReference type="SUPFAM" id="SSF47757">
    <property type="entry name" value="Chemotaxis receptor methyltransferase CheR, N-terminal domain"/>
    <property type="match status" value="1"/>
</dbReference>
<dbReference type="Gene3D" id="1.10.155.10">
    <property type="entry name" value="Chemotaxis receptor methyltransferase CheR, N-terminal domain"/>
    <property type="match status" value="1"/>
</dbReference>
<dbReference type="InterPro" id="IPR003661">
    <property type="entry name" value="HisK_dim/P_dom"/>
</dbReference>
<evidence type="ECO:0000256" key="12">
    <source>
        <dbReference type="PROSITE-ProRule" id="PRU00050"/>
    </source>
</evidence>
<keyword evidence="14" id="KW-0175">Coiled coil</keyword>
<feature type="active site" evidence="12">
    <location>
        <position position="20"/>
    </location>
</feature>
<sequence length="1256" mass="141076">MEEKNREPEQALWVLAIGASAGGLRAIQEVLNRLSPDQNLAVFIVQHLSPRYPSHLTAILKRTSLMDVKEAVQDEVICGGTIYVATPNHHLVLHGNRIHLDAESEKVKFARPSIDVLFESAAEAFGSRVIGVVLSGTGSDGSNGIISIKEHGGFTIAQDSSNSHYNAMPQNAINTGAIDFVLPLNEIPKIVSQILKEPETVRRELTLDEHMEIADMLRHRLNIDVVHYRRSTFKRRVRKRMTQLHYTSVQEYIEHLKRYPEELDELHDDLLINVTQFLRDEAAYESLRVNCLEPLIARLKDGDTLRVWSVGCSTGEEAYSVAFMVIDMLEEAQKKAELKIYATDLDEAAILEARRGLYNESKVRSLPESYREKYMIACGDFYKVKKHIRSCVIFGVQDIVHSAPIAKVDLLICRNLLIYFEKELQKKVLTMFQYALNPGGFLFLGKSETTSVVPELFDFVDRRWKIYRARSVPTRRVPYVRPRNGWMQLTDGDNRLNRRYVADSVLENLSAPVLALNEQLKIVLWNRRADELLTGCLAEAEKAEPEREALLFELIDDKMQAEMQECFQSGLVPPSRDISVTWRELPRLYALSFLLDADEDRKPILILIFTPVIRRTSGPVLPTEREMDSMEKELSDALSIAEELQSTNEELETTNEELQAANEELETTNEELESANEELETTNEELEAANEELETINEELEVRTLELLAVSALKNSVLTSINVAVIAIDLEGRVLEWNPAATKLFDIPSYKAVNRNLFGLQVPPFFGELKTHLERLVEGENETVSRAVIAWRNKSFNVDYVPLHNEEQQIVGLLIVAYDITEQHELHRQLQAALDTERNMAEELALAKSDAERANHMKTRFIAELSHDLRGSLNVILGVTQLGVETTSQPAQEGKARQVGKELPEGERLPEREALQEEIATYFDMTRKAADNLNNLLTQVLELSSIELGKKAVENKVFSIPQLADQVSAVIAYKARRARVDYIVDNQVSPRLLVESDFGKLCQILLNLLDNAVKYSQAGGQVVFRISREGERLRLWIADRGIGMNMETVAHIFDPFYRAKGVTKITGSGLGMAITQQLVHTLQGEIDVESREGVGTTVTVDAPVRYLEMPAEANGQGPVNMERLKTHMAHRRVLIVDEDPTSILLLSRVVTVLGGAPVVARGMEEAIALAGAEPPDLVLTEAEFHDGHAADMIGGVAKTMANCPPVVLVTSDIFQVNLTGEWRTYADELAAKPVALNELYACLWRVLEKPSGNRTA</sequence>
<evidence type="ECO:0000256" key="1">
    <source>
        <dbReference type="ARBA" id="ARBA00000085"/>
    </source>
</evidence>
<dbReference type="InterPro" id="IPR036097">
    <property type="entry name" value="HisK_dim/P_sf"/>
</dbReference>
<evidence type="ECO:0000256" key="10">
    <source>
        <dbReference type="ARBA" id="ARBA00023012"/>
    </source>
</evidence>
<dbReference type="PROSITE" id="PS50110">
    <property type="entry name" value="RESPONSE_REGULATORY"/>
    <property type="match status" value="1"/>
</dbReference>
<dbReference type="SUPFAM" id="SSF52738">
    <property type="entry name" value="Methylesterase CheB, C-terminal domain"/>
    <property type="match status" value="1"/>
</dbReference>
<feature type="domain" description="CheR-type methyltransferase" evidence="20">
    <location>
        <begin position="204"/>
        <end position="472"/>
    </location>
</feature>
<feature type="domain" description="PAS" evidence="17">
    <location>
        <begin position="717"/>
        <end position="780"/>
    </location>
</feature>
<name>A0A845LG05_HELGE</name>
<dbReference type="RefSeq" id="WP_161261929.1">
    <property type="nucleotide sequence ID" value="NZ_JAFBDC010000016.1"/>
</dbReference>
<keyword evidence="22" id="KW-1185">Reference proteome</keyword>
<comment type="catalytic activity">
    <reaction evidence="1">
        <text>ATP + protein L-histidine = ADP + protein N-phospho-L-histidine.</text>
        <dbReference type="EC" id="2.7.13.3"/>
    </reaction>
</comment>
<dbReference type="PROSITE" id="PS50112">
    <property type="entry name" value="PAS"/>
    <property type="match status" value="1"/>
</dbReference>
<dbReference type="InterPro" id="IPR036890">
    <property type="entry name" value="HATPase_C_sf"/>
</dbReference>
<dbReference type="SUPFAM" id="SSF47384">
    <property type="entry name" value="Homodimeric domain of signal transducing histidine kinase"/>
    <property type="match status" value="1"/>
</dbReference>
<dbReference type="SUPFAM" id="SSF55785">
    <property type="entry name" value="PYP-like sensor domain (PAS domain)"/>
    <property type="match status" value="1"/>
</dbReference>
<dbReference type="CDD" id="cd00130">
    <property type="entry name" value="PAS"/>
    <property type="match status" value="1"/>
</dbReference>
<dbReference type="SMART" id="SM00387">
    <property type="entry name" value="HATPase_c"/>
    <property type="match status" value="1"/>
</dbReference>
<evidence type="ECO:0000313" key="21">
    <source>
        <dbReference type="EMBL" id="MZP43365.1"/>
    </source>
</evidence>
<dbReference type="SUPFAM" id="SSF55874">
    <property type="entry name" value="ATPase domain of HSP90 chaperone/DNA topoisomerase II/histidine kinase"/>
    <property type="match status" value="1"/>
</dbReference>
<dbReference type="Gene3D" id="3.30.565.10">
    <property type="entry name" value="Histidine kinase-like ATPase, C-terminal domain"/>
    <property type="match status" value="1"/>
</dbReference>
<dbReference type="InterPro" id="IPR000780">
    <property type="entry name" value="CheR_MeTrfase"/>
</dbReference>
<evidence type="ECO:0000256" key="5">
    <source>
        <dbReference type="ARBA" id="ARBA00018672"/>
    </source>
</evidence>